<evidence type="ECO:0000313" key="2">
    <source>
        <dbReference type="EMBL" id="KAK7453391.1"/>
    </source>
</evidence>
<dbReference type="CDD" id="cd00882">
    <property type="entry name" value="Ras_like_GTPase"/>
    <property type="match status" value="1"/>
</dbReference>
<dbReference type="EMBL" id="JBANRG010000026">
    <property type="protein sequence ID" value="KAK7453391.1"/>
    <property type="molecule type" value="Genomic_DNA"/>
</dbReference>
<reference evidence="2 3" key="1">
    <citation type="submission" date="2024-01" db="EMBL/GenBank/DDBJ databases">
        <title>A draft genome for the cacao thread blight pathogen Marasmiellus scandens.</title>
        <authorList>
            <person name="Baruah I.K."/>
            <person name="Leung J."/>
            <person name="Bukari Y."/>
            <person name="Amoako-Attah I."/>
            <person name="Meinhardt L.W."/>
            <person name="Bailey B.A."/>
            <person name="Cohen S.P."/>
        </authorList>
    </citation>
    <scope>NUCLEOTIDE SEQUENCE [LARGE SCALE GENOMIC DNA]</scope>
    <source>
        <strain evidence="2 3">GH-19</strain>
    </source>
</reference>
<accession>A0ABR1JCC0</accession>
<name>A0ABR1JCC0_9AGAR</name>
<dbReference type="Proteomes" id="UP001498398">
    <property type="component" value="Unassembled WGS sequence"/>
</dbReference>
<feature type="domain" description="G" evidence="1">
    <location>
        <begin position="8"/>
        <end position="128"/>
    </location>
</feature>
<dbReference type="Pfam" id="PF01926">
    <property type="entry name" value="MMR_HSR1"/>
    <property type="match status" value="1"/>
</dbReference>
<comment type="caution">
    <text evidence="2">The sequence shown here is derived from an EMBL/GenBank/DDBJ whole genome shotgun (WGS) entry which is preliminary data.</text>
</comment>
<protein>
    <recommendedName>
        <fullName evidence="1">G domain-containing protein</fullName>
    </recommendedName>
</protein>
<dbReference type="InterPro" id="IPR027417">
    <property type="entry name" value="P-loop_NTPase"/>
</dbReference>
<keyword evidence="3" id="KW-1185">Reference proteome</keyword>
<dbReference type="InterPro" id="IPR006073">
    <property type="entry name" value="GTP-bd"/>
</dbReference>
<gene>
    <name evidence="2" type="ORF">VKT23_011655</name>
</gene>
<organism evidence="2 3">
    <name type="scientific">Marasmiellus scandens</name>
    <dbReference type="NCBI Taxonomy" id="2682957"/>
    <lineage>
        <taxon>Eukaryota</taxon>
        <taxon>Fungi</taxon>
        <taxon>Dikarya</taxon>
        <taxon>Basidiomycota</taxon>
        <taxon>Agaricomycotina</taxon>
        <taxon>Agaricomycetes</taxon>
        <taxon>Agaricomycetidae</taxon>
        <taxon>Agaricales</taxon>
        <taxon>Marasmiineae</taxon>
        <taxon>Omphalotaceae</taxon>
        <taxon>Marasmiellus</taxon>
    </lineage>
</organism>
<proteinExistence type="predicted"/>
<sequence length="254" mass="28815">MSVPTRNVILFGSTGSGKSSIVNMLLGSDQAKTSSRATGCTFQNQPYDVDISGDQYRIFDTTGLDEGAEGTIMSSDALGNLYNLLSGLTDGISLLAFVMRGPRITQQAQRNFSVFYEGMCEKNVPVVIIVTGMEDEAPMDAWWTENEEYFQERDMHFVGHACITATKGKKTLQGYRNQAEYDVSQDLVRDLISIHCRSHGWKQEKKSWLKRVWNWFISQFNSKYTSADHQPFYDVLQRVMSLEEAKQIMKKIIN</sequence>
<dbReference type="SUPFAM" id="SSF52540">
    <property type="entry name" value="P-loop containing nucleoside triphosphate hydrolases"/>
    <property type="match status" value="1"/>
</dbReference>
<evidence type="ECO:0000259" key="1">
    <source>
        <dbReference type="Pfam" id="PF01926"/>
    </source>
</evidence>
<dbReference type="Gene3D" id="3.40.50.300">
    <property type="entry name" value="P-loop containing nucleotide triphosphate hydrolases"/>
    <property type="match status" value="1"/>
</dbReference>
<evidence type="ECO:0000313" key="3">
    <source>
        <dbReference type="Proteomes" id="UP001498398"/>
    </source>
</evidence>